<feature type="region of interest" description="Disordered" evidence="5">
    <location>
        <begin position="172"/>
        <end position="226"/>
    </location>
</feature>
<dbReference type="PANTHER" id="PTHR39608:SF1">
    <property type="entry name" value="INTEGRAL MEMBRANE PROTEIN (AFU_ORTHOLOGUE AFUA_5G08640)"/>
    <property type="match status" value="1"/>
</dbReference>
<comment type="caution">
    <text evidence="8">The sequence shown here is derived from an EMBL/GenBank/DDBJ whole genome shotgun (WGS) entry which is preliminary data.</text>
</comment>
<feature type="domain" description="MARVEL" evidence="7">
    <location>
        <begin position="8"/>
        <end position="156"/>
    </location>
</feature>
<evidence type="ECO:0000256" key="6">
    <source>
        <dbReference type="SAM" id="Phobius"/>
    </source>
</evidence>
<reference evidence="8" key="1">
    <citation type="journal article" date="2023" name="Mol. Phylogenet. Evol.">
        <title>Genome-scale phylogeny and comparative genomics of the fungal order Sordariales.</title>
        <authorList>
            <person name="Hensen N."/>
            <person name="Bonometti L."/>
            <person name="Westerberg I."/>
            <person name="Brannstrom I.O."/>
            <person name="Guillou S."/>
            <person name="Cros-Aarteil S."/>
            <person name="Calhoun S."/>
            <person name="Haridas S."/>
            <person name="Kuo A."/>
            <person name="Mondo S."/>
            <person name="Pangilinan J."/>
            <person name="Riley R."/>
            <person name="LaButti K."/>
            <person name="Andreopoulos B."/>
            <person name="Lipzen A."/>
            <person name="Chen C."/>
            <person name="Yan M."/>
            <person name="Daum C."/>
            <person name="Ng V."/>
            <person name="Clum A."/>
            <person name="Steindorff A."/>
            <person name="Ohm R.A."/>
            <person name="Martin F."/>
            <person name="Silar P."/>
            <person name="Natvig D.O."/>
            <person name="Lalanne C."/>
            <person name="Gautier V."/>
            <person name="Ament-Velasquez S.L."/>
            <person name="Kruys A."/>
            <person name="Hutchinson M.I."/>
            <person name="Powell A.J."/>
            <person name="Barry K."/>
            <person name="Miller A.N."/>
            <person name="Grigoriev I.V."/>
            <person name="Debuchy R."/>
            <person name="Gladieux P."/>
            <person name="Hiltunen Thoren M."/>
            <person name="Johannesson H."/>
        </authorList>
    </citation>
    <scope>NUCLEOTIDE SEQUENCE</scope>
    <source>
        <strain evidence="8">PSN293</strain>
    </source>
</reference>
<feature type="transmembrane region" description="Helical" evidence="6">
    <location>
        <begin position="45"/>
        <end position="63"/>
    </location>
</feature>
<dbReference type="Proteomes" id="UP001301769">
    <property type="component" value="Unassembled WGS sequence"/>
</dbReference>
<evidence type="ECO:0000256" key="2">
    <source>
        <dbReference type="ARBA" id="ARBA00022692"/>
    </source>
</evidence>
<dbReference type="EMBL" id="MU858160">
    <property type="protein sequence ID" value="KAK4210983.1"/>
    <property type="molecule type" value="Genomic_DNA"/>
</dbReference>
<feature type="transmembrane region" description="Helical" evidence="6">
    <location>
        <begin position="12"/>
        <end position="33"/>
    </location>
</feature>
<sequence>MGSTSKVCHVILRVWELICSVVVLGLVAHFVHLISDAGVSNDSRIVYTLIVACISTAFCILFIPPLHYAFLGFPVDFCMFVLWMVAFGLLANRTGGDTCGSYWYWSYWGYYWGGWWTNPYNVYGPNDIRWTGCSQWRTVLAFSFIVSITYLLSFILGAIVVTKHYKGDKHATNGTRGPIASEPSRPGRQPEVAQAGYQQQATTGGGYNPGYPTAAGGQPPANTVNV</sequence>
<dbReference type="InterPro" id="IPR008253">
    <property type="entry name" value="Marvel"/>
</dbReference>
<name>A0AAN7B4U8_9PEZI</name>
<evidence type="ECO:0000256" key="4">
    <source>
        <dbReference type="ARBA" id="ARBA00023136"/>
    </source>
</evidence>
<accession>A0AAN7B4U8</accession>
<dbReference type="AlphaFoldDB" id="A0AAN7B4U8"/>
<gene>
    <name evidence="8" type="ORF">QBC37DRAFT_376480</name>
</gene>
<keyword evidence="3 6" id="KW-1133">Transmembrane helix</keyword>
<feature type="transmembrane region" description="Helical" evidence="6">
    <location>
        <begin position="69"/>
        <end position="90"/>
    </location>
</feature>
<keyword evidence="2 6" id="KW-0812">Transmembrane</keyword>
<feature type="transmembrane region" description="Helical" evidence="6">
    <location>
        <begin position="138"/>
        <end position="161"/>
    </location>
</feature>
<evidence type="ECO:0000256" key="1">
    <source>
        <dbReference type="ARBA" id="ARBA00004141"/>
    </source>
</evidence>
<keyword evidence="9" id="KW-1185">Reference proteome</keyword>
<evidence type="ECO:0000256" key="5">
    <source>
        <dbReference type="SAM" id="MobiDB-lite"/>
    </source>
</evidence>
<dbReference type="GO" id="GO:0016020">
    <property type="term" value="C:membrane"/>
    <property type="evidence" value="ECO:0007669"/>
    <property type="project" value="UniProtKB-SubCell"/>
</dbReference>
<feature type="compositionally biased region" description="Low complexity" evidence="5">
    <location>
        <begin position="193"/>
        <end position="202"/>
    </location>
</feature>
<evidence type="ECO:0000256" key="3">
    <source>
        <dbReference type="ARBA" id="ARBA00022989"/>
    </source>
</evidence>
<evidence type="ECO:0000313" key="8">
    <source>
        <dbReference type="EMBL" id="KAK4210983.1"/>
    </source>
</evidence>
<proteinExistence type="predicted"/>
<organism evidence="8 9">
    <name type="scientific">Rhypophila decipiens</name>
    <dbReference type="NCBI Taxonomy" id="261697"/>
    <lineage>
        <taxon>Eukaryota</taxon>
        <taxon>Fungi</taxon>
        <taxon>Dikarya</taxon>
        <taxon>Ascomycota</taxon>
        <taxon>Pezizomycotina</taxon>
        <taxon>Sordariomycetes</taxon>
        <taxon>Sordariomycetidae</taxon>
        <taxon>Sordariales</taxon>
        <taxon>Naviculisporaceae</taxon>
        <taxon>Rhypophila</taxon>
    </lineage>
</organism>
<comment type="subcellular location">
    <subcellularLocation>
        <location evidence="1">Membrane</location>
        <topology evidence="1">Multi-pass membrane protein</topology>
    </subcellularLocation>
</comment>
<evidence type="ECO:0000313" key="9">
    <source>
        <dbReference type="Proteomes" id="UP001301769"/>
    </source>
</evidence>
<evidence type="ECO:0000259" key="7">
    <source>
        <dbReference type="Pfam" id="PF01284"/>
    </source>
</evidence>
<feature type="transmembrane region" description="Helical" evidence="6">
    <location>
        <begin position="102"/>
        <end position="118"/>
    </location>
</feature>
<protein>
    <recommendedName>
        <fullName evidence="7">MARVEL domain-containing protein</fullName>
    </recommendedName>
</protein>
<dbReference type="Pfam" id="PF01284">
    <property type="entry name" value="MARVEL"/>
    <property type="match status" value="1"/>
</dbReference>
<dbReference type="PANTHER" id="PTHR39608">
    <property type="entry name" value="INTEGRAL MEMBRANE PROTEIN (AFU_ORTHOLOGUE AFUA_5G08640)"/>
    <property type="match status" value="1"/>
</dbReference>
<reference evidence="8" key="2">
    <citation type="submission" date="2023-05" db="EMBL/GenBank/DDBJ databases">
        <authorList>
            <consortium name="Lawrence Berkeley National Laboratory"/>
            <person name="Steindorff A."/>
            <person name="Hensen N."/>
            <person name="Bonometti L."/>
            <person name="Westerberg I."/>
            <person name="Brannstrom I.O."/>
            <person name="Guillou S."/>
            <person name="Cros-Aarteil S."/>
            <person name="Calhoun S."/>
            <person name="Haridas S."/>
            <person name="Kuo A."/>
            <person name="Mondo S."/>
            <person name="Pangilinan J."/>
            <person name="Riley R."/>
            <person name="Labutti K."/>
            <person name="Andreopoulos B."/>
            <person name="Lipzen A."/>
            <person name="Chen C."/>
            <person name="Yanf M."/>
            <person name="Daum C."/>
            <person name="Ng V."/>
            <person name="Clum A."/>
            <person name="Ohm R."/>
            <person name="Martin F."/>
            <person name="Silar P."/>
            <person name="Natvig D."/>
            <person name="Lalanne C."/>
            <person name="Gautier V."/>
            <person name="Ament-Velasquez S.L."/>
            <person name="Kruys A."/>
            <person name="Hutchinson M.I."/>
            <person name="Powell A.J."/>
            <person name="Barry K."/>
            <person name="Miller A.N."/>
            <person name="Grigoriev I.V."/>
            <person name="Debuchy R."/>
            <person name="Gladieux P."/>
            <person name="Thoren M.H."/>
            <person name="Johannesson H."/>
        </authorList>
    </citation>
    <scope>NUCLEOTIDE SEQUENCE</scope>
    <source>
        <strain evidence="8">PSN293</strain>
    </source>
</reference>
<keyword evidence="4 6" id="KW-0472">Membrane</keyword>